<keyword evidence="3" id="KW-1185">Reference proteome</keyword>
<dbReference type="Proteomes" id="UP000298652">
    <property type="component" value="Chromosome 9"/>
</dbReference>
<feature type="region of interest" description="Disordered" evidence="1">
    <location>
        <begin position="1"/>
        <end position="115"/>
    </location>
</feature>
<sequence>MPRAFYLADGHGAGRSRRTAINTRPMSQPGGDNIDRSASASSHADDDARALVISRRLAASPAGSGGRPSRGRSCKTADGAARPREVSSSIPTGVPFPHLTERGSAARGIPIEASV</sequence>
<protein>
    <submittedName>
        <fullName evidence="2">Uncharacterized protein</fullName>
    </submittedName>
</protein>
<evidence type="ECO:0000313" key="2">
    <source>
        <dbReference type="EMBL" id="TKV93589.1"/>
    </source>
</evidence>
<dbReference type="EMBL" id="CM016560">
    <property type="protein sequence ID" value="TKV93589.1"/>
    <property type="molecule type" value="Genomic_DNA"/>
</dbReference>
<dbReference type="Gramene" id="TKV93589">
    <property type="protein sequence ID" value="TKV93589"/>
    <property type="gene ID" value="SEVIR_9G235500v2"/>
</dbReference>
<gene>
    <name evidence="2" type="ORF">SEVIR_9G235500v2</name>
</gene>
<organism evidence="2 3">
    <name type="scientific">Setaria viridis</name>
    <name type="common">Green bristlegrass</name>
    <name type="synonym">Setaria italica subsp. viridis</name>
    <dbReference type="NCBI Taxonomy" id="4556"/>
    <lineage>
        <taxon>Eukaryota</taxon>
        <taxon>Viridiplantae</taxon>
        <taxon>Streptophyta</taxon>
        <taxon>Embryophyta</taxon>
        <taxon>Tracheophyta</taxon>
        <taxon>Spermatophyta</taxon>
        <taxon>Magnoliopsida</taxon>
        <taxon>Liliopsida</taxon>
        <taxon>Poales</taxon>
        <taxon>Poaceae</taxon>
        <taxon>PACMAD clade</taxon>
        <taxon>Panicoideae</taxon>
        <taxon>Panicodae</taxon>
        <taxon>Paniceae</taxon>
        <taxon>Cenchrinae</taxon>
        <taxon>Setaria</taxon>
    </lineage>
</organism>
<evidence type="ECO:0000256" key="1">
    <source>
        <dbReference type="SAM" id="MobiDB-lite"/>
    </source>
</evidence>
<evidence type="ECO:0000313" key="3">
    <source>
        <dbReference type="Proteomes" id="UP000298652"/>
    </source>
</evidence>
<accession>A0A4U6SX91</accession>
<proteinExistence type="predicted"/>
<dbReference type="AlphaFoldDB" id="A0A4U6SX91"/>
<reference evidence="2" key="1">
    <citation type="submission" date="2019-03" db="EMBL/GenBank/DDBJ databases">
        <title>WGS assembly of Setaria viridis.</title>
        <authorList>
            <person name="Huang P."/>
            <person name="Jenkins J."/>
            <person name="Grimwood J."/>
            <person name="Barry K."/>
            <person name="Healey A."/>
            <person name="Mamidi S."/>
            <person name="Sreedasyam A."/>
            <person name="Shu S."/>
            <person name="Feldman M."/>
            <person name="Wu J."/>
            <person name="Yu Y."/>
            <person name="Chen C."/>
            <person name="Johnson J."/>
            <person name="Rokhsar D."/>
            <person name="Baxter I."/>
            <person name="Schmutz J."/>
            <person name="Brutnell T."/>
            <person name="Kellogg E."/>
        </authorList>
    </citation>
    <scope>NUCLEOTIDE SEQUENCE [LARGE SCALE GENOMIC DNA]</scope>
</reference>
<name>A0A4U6SX91_SETVI</name>